<evidence type="ECO:0000313" key="4">
    <source>
        <dbReference type="Proteomes" id="UP000285317"/>
    </source>
</evidence>
<protein>
    <submittedName>
        <fullName evidence="3">Phosphoesterase PA-phosphatase</fullName>
    </submittedName>
</protein>
<name>A0A3T0SWP9_9MICO</name>
<reference evidence="3 4" key="1">
    <citation type="submission" date="2018-03" db="EMBL/GenBank/DDBJ databases">
        <title>Bacteriophage NCPPB3778 and a type I-E CRISPR drive the evolution of the US Biological Select Agent, Rathayibacter toxicus.</title>
        <authorList>
            <person name="Davis E.W.II."/>
            <person name="Tabima J.F."/>
            <person name="Weisberg A.J."/>
            <person name="Dantas Lopes L."/>
            <person name="Wiseman M.S."/>
            <person name="Wiseman M.S."/>
            <person name="Pupko T."/>
            <person name="Belcher M.S."/>
            <person name="Sechler A.J."/>
            <person name="Tancos M.A."/>
            <person name="Schroeder B.K."/>
            <person name="Murray T.D."/>
            <person name="Luster D.G."/>
            <person name="Schneider W.L."/>
            <person name="Rogers E."/>
            <person name="Andreote F.D."/>
            <person name="Grunwald N.J."/>
            <person name="Putnam M.L."/>
            <person name="Chang J.H."/>
        </authorList>
    </citation>
    <scope>NUCLEOTIDE SEQUENCE [LARGE SCALE GENOMIC DNA]</scope>
    <source>
        <strain evidence="3 4">DSM 15932</strain>
    </source>
</reference>
<gene>
    <name evidence="3" type="ORF">C1I64_01170</name>
</gene>
<keyword evidence="2" id="KW-1133">Transmembrane helix</keyword>
<feature type="transmembrane region" description="Helical" evidence="2">
    <location>
        <begin position="61"/>
        <end position="83"/>
    </location>
</feature>
<evidence type="ECO:0000313" key="3">
    <source>
        <dbReference type="EMBL" id="AZZ50806.1"/>
    </source>
</evidence>
<evidence type="ECO:0000256" key="1">
    <source>
        <dbReference type="SAM" id="MobiDB-lite"/>
    </source>
</evidence>
<feature type="region of interest" description="Disordered" evidence="1">
    <location>
        <begin position="1"/>
        <end position="25"/>
    </location>
</feature>
<keyword evidence="2" id="KW-0812">Transmembrane</keyword>
<organism evidence="3 4">
    <name type="scientific">Rathayibacter festucae DSM 15932</name>
    <dbReference type="NCBI Taxonomy" id="1328866"/>
    <lineage>
        <taxon>Bacteria</taxon>
        <taxon>Bacillati</taxon>
        <taxon>Actinomycetota</taxon>
        <taxon>Actinomycetes</taxon>
        <taxon>Micrococcales</taxon>
        <taxon>Microbacteriaceae</taxon>
        <taxon>Rathayibacter</taxon>
    </lineage>
</organism>
<dbReference type="Proteomes" id="UP000285317">
    <property type="component" value="Chromosome"/>
</dbReference>
<feature type="transmembrane region" description="Helical" evidence="2">
    <location>
        <begin position="194"/>
        <end position="216"/>
    </location>
</feature>
<accession>A0A3T0SWP9</accession>
<proteinExistence type="predicted"/>
<sequence length="217" mass="22327">MPRAGRRVVSRFRGPAGDSGSRGRGPLAARVATEAFAPPVLAMVVPLIVGARVADPPLLGVAWGALAALFVGVLPYLVVRLLMRAGRIRGDHHVPDRRERALPIGLALVSIVVGLVLLAVLGAPAAVTTFGVVTVAVLAVIGIVNLGWKLSGHAAVVATCAVVVLIAYGPWSLLITVPIALWTGWSRVRLSAHTPAQVIAGALVGAVLASLVWSLLS</sequence>
<feature type="transmembrane region" description="Helical" evidence="2">
    <location>
        <begin position="129"/>
        <end position="148"/>
    </location>
</feature>
<feature type="compositionally biased region" description="Basic residues" evidence="1">
    <location>
        <begin position="1"/>
        <end position="10"/>
    </location>
</feature>
<dbReference type="InterPro" id="IPR036938">
    <property type="entry name" value="PAP2/HPO_sf"/>
</dbReference>
<dbReference type="EMBL" id="CP028137">
    <property type="protein sequence ID" value="AZZ50806.1"/>
    <property type="molecule type" value="Genomic_DNA"/>
</dbReference>
<feature type="transmembrane region" description="Helical" evidence="2">
    <location>
        <begin position="31"/>
        <end position="49"/>
    </location>
</feature>
<feature type="transmembrane region" description="Helical" evidence="2">
    <location>
        <begin position="104"/>
        <end position="123"/>
    </location>
</feature>
<dbReference type="AlphaFoldDB" id="A0A3T0SWP9"/>
<dbReference type="KEGG" id="rfs:C1I64_01170"/>
<keyword evidence="2" id="KW-0472">Membrane</keyword>
<evidence type="ECO:0000256" key="2">
    <source>
        <dbReference type="SAM" id="Phobius"/>
    </source>
</evidence>
<dbReference type="Gene3D" id="1.20.144.10">
    <property type="entry name" value="Phosphatidic acid phosphatase type 2/haloperoxidase"/>
    <property type="match status" value="1"/>
</dbReference>
<feature type="transmembrane region" description="Helical" evidence="2">
    <location>
        <begin position="155"/>
        <end position="182"/>
    </location>
</feature>
<dbReference type="SUPFAM" id="SSF48317">
    <property type="entry name" value="Acid phosphatase/Vanadium-dependent haloperoxidase"/>
    <property type="match status" value="1"/>
</dbReference>